<comment type="caution">
    <text evidence="2">The sequence shown here is derived from an EMBL/GenBank/DDBJ whole genome shotgun (WGS) entry which is preliminary data.</text>
</comment>
<dbReference type="RefSeq" id="WP_255913769.1">
    <property type="nucleotide sequence ID" value="NZ_JANFQO010000006.1"/>
</dbReference>
<reference evidence="2" key="1">
    <citation type="submission" date="2022-07" db="EMBL/GenBank/DDBJ databases">
        <title>Tahibacter sp., a new gammaproteobacterium isolated from the silt sample collected at pig farm.</title>
        <authorList>
            <person name="Chen H."/>
        </authorList>
    </citation>
    <scope>NUCLEOTIDE SEQUENCE</scope>
    <source>
        <strain evidence="2">P2K</strain>
    </source>
</reference>
<keyword evidence="3" id="KW-1185">Reference proteome</keyword>
<dbReference type="EMBL" id="JANFQO010000006">
    <property type="protein sequence ID" value="MCQ4164823.1"/>
    <property type="molecule type" value="Genomic_DNA"/>
</dbReference>
<evidence type="ECO:0000313" key="2">
    <source>
        <dbReference type="EMBL" id="MCQ4164823.1"/>
    </source>
</evidence>
<keyword evidence="1" id="KW-0732">Signal</keyword>
<dbReference type="Proteomes" id="UP001165498">
    <property type="component" value="Unassembled WGS sequence"/>
</dbReference>
<feature type="chain" id="PRO_5046231574" evidence="1">
    <location>
        <begin position="25"/>
        <end position="488"/>
    </location>
</feature>
<feature type="signal peptide" evidence="1">
    <location>
        <begin position="1"/>
        <end position="24"/>
    </location>
</feature>
<sequence>MSTRYGRRLSWAPVLCLLAAAAAAEDGAQRSPQETEPLLDAAAIVQPALLAAPNVTVAPQAQVHGYMARFSLRTPYGELSADSVELLAIRQAEMPAIEVLERASRSAAFAHALAQRFEKTGKSVWQVVSNPIDTVAGLPRGVARYFRKQVERWSNRAQSASDRIARKLGSDGDPFGGAQAPLAAARAPLPGEAGTPRDKPWYGSAGKEVGREIKRQLDYSKMRREMARHLGVDPSSSNPLLRERLDALAWAAVAGNFSGGAALDAVGGSAAEVISVGGRLNSLVWELDEENLREKNRSRLAQWCSDDFAVRQFVRRGGFNDSLRTALADELDGLRPARGCNDLIEIGTGTRSELEARYLVNALRLIRAQGGHGGELSVVGAAIVWRGEDGRLLLPLPLDWLSWTGDMAEFFAAPQFRVEDKTVLIGGEASIGAQRALAARGWNLSLRTPYPGAPAYAEDLSQGLPDAAHPAPAPQLCVGDVAETAACL</sequence>
<proteinExistence type="predicted"/>
<gene>
    <name evidence="2" type="ORF">NM961_08875</name>
</gene>
<evidence type="ECO:0000313" key="3">
    <source>
        <dbReference type="Proteomes" id="UP001165498"/>
    </source>
</evidence>
<name>A0ABT1QR92_9GAMM</name>
<protein>
    <submittedName>
        <fullName evidence="2">Uncharacterized protein</fullName>
    </submittedName>
</protein>
<organism evidence="2 3">
    <name type="scientific">Tahibacter harae</name>
    <dbReference type="NCBI Taxonomy" id="2963937"/>
    <lineage>
        <taxon>Bacteria</taxon>
        <taxon>Pseudomonadati</taxon>
        <taxon>Pseudomonadota</taxon>
        <taxon>Gammaproteobacteria</taxon>
        <taxon>Lysobacterales</taxon>
        <taxon>Rhodanobacteraceae</taxon>
        <taxon>Tahibacter</taxon>
    </lineage>
</organism>
<accession>A0ABT1QR92</accession>
<evidence type="ECO:0000256" key="1">
    <source>
        <dbReference type="SAM" id="SignalP"/>
    </source>
</evidence>